<dbReference type="GeneID" id="19181551"/>
<dbReference type="InterPro" id="IPR017860">
    <property type="entry name" value="Peptidase_M22_CS"/>
</dbReference>
<dbReference type="RefSeq" id="XP_007759166.1">
    <property type="nucleotide sequence ID" value="XM_007760976.1"/>
</dbReference>
<evidence type="ECO:0000256" key="6">
    <source>
        <dbReference type="ARBA" id="ARBA00048117"/>
    </source>
</evidence>
<keyword evidence="3 7" id="KW-0819">tRNA processing</keyword>
<dbReference type="InterPro" id="IPR017861">
    <property type="entry name" value="KAE1/TsaD"/>
</dbReference>
<dbReference type="SUPFAM" id="SSF53067">
    <property type="entry name" value="Actin-like ATPase domain"/>
    <property type="match status" value="2"/>
</dbReference>
<dbReference type="InterPro" id="IPR000905">
    <property type="entry name" value="Gcp-like_dom"/>
</dbReference>
<evidence type="ECO:0000259" key="8">
    <source>
        <dbReference type="Pfam" id="PF00814"/>
    </source>
</evidence>
<evidence type="ECO:0000256" key="1">
    <source>
        <dbReference type="ARBA" id="ARBA00012156"/>
    </source>
</evidence>
<dbReference type="PANTHER" id="PTHR11735:SF6">
    <property type="entry name" value="TRNA N6-ADENOSINE THREONYLCARBAMOYLTRANSFERASE, MITOCHONDRIAL"/>
    <property type="match status" value="1"/>
</dbReference>
<proteinExistence type="inferred from homology"/>
<comment type="catalytic activity">
    <reaction evidence="6 7">
        <text>L-threonylcarbamoyladenylate + adenosine(37) in tRNA = N(6)-L-threonylcarbamoyladenosine(37) in tRNA + AMP + H(+)</text>
        <dbReference type="Rhea" id="RHEA:37059"/>
        <dbReference type="Rhea" id="RHEA-COMP:10162"/>
        <dbReference type="Rhea" id="RHEA-COMP:10163"/>
        <dbReference type="ChEBI" id="CHEBI:15378"/>
        <dbReference type="ChEBI" id="CHEBI:73682"/>
        <dbReference type="ChEBI" id="CHEBI:74411"/>
        <dbReference type="ChEBI" id="CHEBI:74418"/>
        <dbReference type="ChEBI" id="CHEBI:456215"/>
        <dbReference type="EC" id="2.3.1.234"/>
    </reaction>
</comment>
<keyword evidence="7" id="KW-0496">Mitochondrion</keyword>
<dbReference type="PROSITE" id="PS01016">
    <property type="entry name" value="GLYCOPROTEASE"/>
    <property type="match status" value="1"/>
</dbReference>
<dbReference type="OrthoDB" id="10259622at2759"/>
<dbReference type="InterPro" id="IPR043129">
    <property type="entry name" value="ATPase_NBD"/>
</dbReference>
<keyword evidence="4 7" id="KW-0479">Metal-binding</keyword>
<dbReference type="EC" id="2.3.1.234" evidence="1"/>
<dbReference type="EMBL" id="AMGW01000005">
    <property type="protein sequence ID" value="EXJ56632.1"/>
    <property type="molecule type" value="Genomic_DNA"/>
</dbReference>
<comment type="cofactor">
    <cofactor evidence="7">
        <name>a divalent metal cation</name>
        <dbReference type="ChEBI" id="CHEBI:60240"/>
    </cofactor>
    <text evidence="7">Binds 1 divalent metal cation per subunit.</text>
</comment>
<dbReference type="GO" id="GO:0061711">
    <property type="term" value="F:tRNA N(6)-L-threonylcarbamoyladenine synthase activity"/>
    <property type="evidence" value="ECO:0007669"/>
    <property type="project" value="UniProtKB-EC"/>
</dbReference>
<dbReference type="PRINTS" id="PR00789">
    <property type="entry name" value="OSIALOPTASE"/>
</dbReference>
<gene>
    <name evidence="9" type="ORF">A1O7_06976</name>
</gene>
<dbReference type="InterPro" id="IPR022450">
    <property type="entry name" value="TsaD"/>
</dbReference>
<organism evidence="9 10">
    <name type="scientific">Cladophialophora yegresii CBS 114405</name>
    <dbReference type="NCBI Taxonomy" id="1182544"/>
    <lineage>
        <taxon>Eukaryota</taxon>
        <taxon>Fungi</taxon>
        <taxon>Dikarya</taxon>
        <taxon>Ascomycota</taxon>
        <taxon>Pezizomycotina</taxon>
        <taxon>Eurotiomycetes</taxon>
        <taxon>Chaetothyriomycetidae</taxon>
        <taxon>Chaetothyriales</taxon>
        <taxon>Herpotrichiellaceae</taxon>
        <taxon>Cladophialophora</taxon>
    </lineage>
</organism>
<comment type="subunit">
    <text evidence="7">Homodimer.</text>
</comment>
<dbReference type="AlphaFoldDB" id="W9VLP4"/>
<dbReference type="VEuPathDB" id="FungiDB:A1O7_06976"/>
<dbReference type="PANTHER" id="PTHR11735">
    <property type="entry name" value="TRNA N6-ADENOSINE THREONYLCARBAMOYLTRANSFERASE"/>
    <property type="match status" value="1"/>
</dbReference>
<dbReference type="Proteomes" id="UP000019473">
    <property type="component" value="Unassembled WGS sequence"/>
</dbReference>
<evidence type="ECO:0000256" key="4">
    <source>
        <dbReference type="ARBA" id="ARBA00022723"/>
    </source>
</evidence>
<name>W9VLP4_9EURO</name>
<evidence type="ECO:0000256" key="7">
    <source>
        <dbReference type="HAMAP-Rule" id="MF_03179"/>
    </source>
</evidence>
<keyword evidence="5 7" id="KW-0012">Acyltransferase</keyword>
<evidence type="ECO:0000256" key="5">
    <source>
        <dbReference type="ARBA" id="ARBA00023315"/>
    </source>
</evidence>
<dbReference type="HAMAP" id="MF_01445">
    <property type="entry name" value="TsaD"/>
    <property type="match status" value="1"/>
</dbReference>
<dbReference type="GO" id="GO:0046872">
    <property type="term" value="F:metal ion binding"/>
    <property type="evidence" value="ECO:0007669"/>
    <property type="project" value="UniProtKB-KW"/>
</dbReference>
<keyword evidence="10" id="KW-1185">Reference proteome</keyword>
<dbReference type="Gene3D" id="3.30.420.40">
    <property type="match status" value="2"/>
</dbReference>
<accession>W9VLP4</accession>
<reference evidence="9 10" key="1">
    <citation type="submission" date="2013-03" db="EMBL/GenBank/DDBJ databases">
        <title>The Genome Sequence of Cladophialophora yegresii CBS 114405.</title>
        <authorList>
            <consortium name="The Broad Institute Genomics Platform"/>
            <person name="Cuomo C."/>
            <person name="de Hoog S."/>
            <person name="Gorbushina A."/>
            <person name="Walker B."/>
            <person name="Young S.K."/>
            <person name="Zeng Q."/>
            <person name="Gargeya S."/>
            <person name="Fitzgerald M."/>
            <person name="Haas B."/>
            <person name="Abouelleil A."/>
            <person name="Allen A.W."/>
            <person name="Alvarado L."/>
            <person name="Arachchi H.M."/>
            <person name="Berlin A.M."/>
            <person name="Chapman S.B."/>
            <person name="Gainer-Dewar J."/>
            <person name="Goldberg J."/>
            <person name="Griggs A."/>
            <person name="Gujja S."/>
            <person name="Hansen M."/>
            <person name="Howarth C."/>
            <person name="Imamovic A."/>
            <person name="Ireland A."/>
            <person name="Larimer J."/>
            <person name="McCowan C."/>
            <person name="Murphy C."/>
            <person name="Pearson M."/>
            <person name="Poon T.W."/>
            <person name="Priest M."/>
            <person name="Roberts A."/>
            <person name="Saif S."/>
            <person name="Shea T."/>
            <person name="Sisk P."/>
            <person name="Sykes S."/>
            <person name="Wortman J."/>
            <person name="Nusbaum C."/>
            <person name="Birren B."/>
        </authorList>
    </citation>
    <scope>NUCLEOTIDE SEQUENCE [LARGE SCALE GENOMIC DNA]</scope>
    <source>
        <strain evidence="9 10">CBS 114405</strain>
    </source>
</reference>
<dbReference type="eggNOG" id="KOG2707">
    <property type="taxonomic scope" value="Eukaryota"/>
</dbReference>
<protein>
    <recommendedName>
        <fullName evidence="1">N(6)-L-threonylcarbamoyladenine synthase</fullName>
        <ecNumber evidence="1">2.3.1.234</ecNumber>
    </recommendedName>
</protein>
<sequence length="453" mass="49312">MLHVCRNVRTSHSRCWHAASISVRRRNLLTLAIETSCDDTCVSILSTTNRHNSASADLLFDEKITAKNTGKGGILPTESLQSHQSNLSTLVESALPHLPTALDPVGPRTIWLRDGNPVQKPDFISVTRGPGMSANLGLGLATAKGLATAWQIPMVGVHHMQAHALTPRLVNAMGKDGQHDDDGHSPNFPFLTLLVSGGHTMLLHSKGLVDHEILATTMDTAVGDELDKCGRLLLPKEVQAGTPDTAFGKYLSAYAFRSPEDFASWRVPATRAEEIDKPRNEFGWRLSTPMAENRELTFSFSGIASQVKRLILARSNAGSMNEMERLLLARSALGAAFEHLGSRTVIALEKLRAEGIQIDHLVVSGGVAANSFLRYYLRELLDRRSFGKTQLVFPPVEFCTDNAAMIAWAGFEMFGAGYSTDLGCAPLRKWSMDSHQPGGGILGIGEWIRPGTQ</sequence>
<dbReference type="GO" id="GO:0005739">
    <property type="term" value="C:mitochondrion"/>
    <property type="evidence" value="ECO:0007669"/>
    <property type="project" value="UniProtKB-SubCell"/>
</dbReference>
<dbReference type="STRING" id="1182544.W9VLP4"/>
<evidence type="ECO:0000313" key="10">
    <source>
        <dbReference type="Proteomes" id="UP000019473"/>
    </source>
</evidence>
<keyword evidence="2 7" id="KW-0808">Transferase</keyword>
<feature type="domain" description="Gcp-like" evidence="8">
    <location>
        <begin position="68"/>
        <end position="408"/>
    </location>
</feature>
<comment type="similarity">
    <text evidence="7">Belongs to the KAE1 / TsaD family.</text>
</comment>
<evidence type="ECO:0000256" key="3">
    <source>
        <dbReference type="ARBA" id="ARBA00022694"/>
    </source>
</evidence>
<comment type="caution">
    <text evidence="9">The sequence shown here is derived from an EMBL/GenBank/DDBJ whole genome shotgun (WGS) entry which is preliminary data.</text>
</comment>
<comment type="subcellular location">
    <subcellularLocation>
        <location evidence="7">Mitochondrion</location>
    </subcellularLocation>
</comment>
<evidence type="ECO:0000256" key="2">
    <source>
        <dbReference type="ARBA" id="ARBA00022679"/>
    </source>
</evidence>
<dbReference type="GO" id="GO:0072670">
    <property type="term" value="P:mitochondrial tRNA threonylcarbamoyladenosine modification"/>
    <property type="evidence" value="ECO:0007669"/>
    <property type="project" value="TreeGrafter"/>
</dbReference>
<comment type="function">
    <text evidence="7">Required for the formation of a threonylcarbamoyl group on adenosine at position 37 (t(6)A37) in mitochondrial tRNAs that read codons beginning with adenine. Probably involved in the transfer of the threonylcarbamoyl moiety of threonylcarbamoyl-AMP (TC-AMP) to the N6 group of A37. Involved in mitochondrial genome maintenance.</text>
</comment>
<evidence type="ECO:0000313" key="9">
    <source>
        <dbReference type="EMBL" id="EXJ56632.1"/>
    </source>
</evidence>
<dbReference type="Pfam" id="PF00814">
    <property type="entry name" value="TsaD"/>
    <property type="match status" value="1"/>
</dbReference>
<dbReference type="HOGENOM" id="CLU_023208_4_0_1"/>